<organism evidence="1 2">
    <name type="scientific">Faecalicatena acetigenes</name>
    <dbReference type="NCBI Taxonomy" id="2981790"/>
    <lineage>
        <taxon>Bacteria</taxon>
        <taxon>Bacillati</taxon>
        <taxon>Bacillota</taxon>
        <taxon>Clostridia</taxon>
        <taxon>Lachnospirales</taxon>
        <taxon>Lachnospiraceae</taxon>
        <taxon>Faecalicatena</taxon>
    </lineage>
</organism>
<reference evidence="1 2" key="1">
    <citation type="journal article" date="2021" name="ISME Commun">
        <title>Automated analysis of genomic sequences facilitates high-throughput and comprehensive description of bacteria.</title>
        <authorList>
            <person name="Hitch T.C.A."/>
        </authorList>
    </citation>
    <scope>NUCLEOTIDE SEQUENCE [LARGE SCALE GENOMIC DNA]</scope>
    <source>
        <strain evidence="1 2">H2_18</strain>
    </source>
</reference>
<dbReference type="Proteomes" id="UP001652394">
    <property type="component" value="Unassembled WGS sequence"/>
</dbReference>
<gene>
    <name evidence="1" type="ORF">OCV51_10535</name>
</gene>
<name>A0ABT2TCS1_9FIRM</name>
<proteinExistence type="predicted"/>
<dbReference type="RefSeq" id="WP_267304189.1">
    <property type="nucleotide sequence ID" value="NZ_JAOQJX010000015.1"/>
</dbReference>
<sequence length="99" mass="11610">MTTIILKNGYCIEVSSLNYTLRQKYIGKTKSGEPKEAFRTYGHFRDIEGALRKYIELSQIDVLEDEKLTIEEYIEQIRKINSIALQGKYGEIKRFLKTE</sequence>
<accession>A0ABT2TCS1</accession>
<evidence type="ECO:0000313" key="2">
    <source>
        <dbReference type="Proteomes" id="UP001652394"/>
    </source>
</evidence>
<dbReference type="EMBL" id="JAOQJX010000015">
    <property type="protein sequence ID" value="MCU6748083.1"/>
    <property type="molecule type" value="Genomic_DNA"/>
</dbReference>
<keyword evidence="2" id="KW-1185">Reference proteome</keyword>
<protein>
    <submittedName>
        <fullName evidence="1">Uncharacterized protein</fullName>
    </submittedName>
</protein>
<evidence type="ECO:0000313" key="1">
    <source>
        <dbReference type="EMBL" id="MCU6748083.1"/>
    </source>
</evidence>
<comment type="caution">
    <text evidence="1">The sequence shown here is derived from an EMBL/GenBank/DDBJ whole genome shotgun (WGS) entry which is preliminary data.</text>
</comment>